<dbReference type="GO" id="GO:0016787">
    <property type="term" value="F:hydrolase activity"/>
    <property type="evidence" value="ECO:0007669"/>
    <property type="project" value="UniProtKB-KW"/>
</dbReference>
<evidence type="ECO:0000259" key="1">
    <source>
        <dbReference type="SMART" id="SM00331"/>
    </source>
</evidence>
<dbReference type="Gene3D" id="3.60.40.10">
    <property type="entry name" value="PPM-type phosphatase domain"/>
    <property type="match status" value="1"/>
</dbReference>
<evidence type="ECO:0000313" key="3">
    <source>
        <dbReference type="Proteomes" id="UP001296943"/>
    </source>
</evidence>
<gene>
    <name evidence="2" type="ORF">JOC48_001554</name>
</gene>
<feature type="domain" description="PPM-type phosphatase" evidence="1">
    <location>
        <begin position="6"/>
        <end position="196"/>
    </location>
</feature>
<dbReference type="PANTHER" id="PTHR35801">
    <property type="entry name" value="PHOSPHOSERINE PHOSPHATASE RSBX"/>
    <property type="match status" value="1"/>
</dbReference>
<protein>
    <submittedName>
        <fullName evidence="2">Negative regulator of sigma-B (Phosphoserine phosphatase)</fullName>
        <ecNumber evidence="2">3.1.3.3</ecNumber>
    </submittedName>
</protein>
<dbReference type="InterPro" id="IPR036457">
    <property type="entry name" value="PPM-type-like_dom_sf"/>
</dbReference>
<evidence type="ECO:0000313" key="2">
    <source>
        <dbReference type="EMBL" id="MBM7571071.1"/>
    </source>
</evidence>
<organism evidence="2 3">
    <name type="scientific">Aquibacillus albus</name>
    <dbReference type="NCBI Taxonomy" id="1168171"/>
    <lineage>
        <taxon>Bacteria</taxon>
        <taxon>Bacillati</taxon>
        <taxon>Bacillota</taxon>
        <taxon>Bacilli</taxon>
        <taxon>Bacillales</taxon>
        <taxon>Bacillaceae</taxon>
        <taxon>Aquibacillus</taxon>
    </lineage>
</organism>
<dbReference type="InterPro" id="IPR039248">
    <property type="entry name" value="Ptase_RsbX"/>
</dbReference>
<dbReference type="EC" id="3.1.3.3" evidence="2"/>
<dbReference type="PANTHER" id="PTHR35801:SF1">
    <property type="entry name" value="PHOSPHOSERINE PHOSPHATASE RSBX"/>
    <property type="match status" value="1"/>
</dbReference>
<dbReference type="SUPFAM" id="SSF81606">
    <property type="entry name" value="PP2C-like"/>
    <property type="match status" value="1"/>
</dbReference>
<dbReference type="RefSeq" id="WP_204498484.1">
    <property type="nucleotide sequence ID" value="NZ_JAFBDR010000007.1"/>
</dbReference>
<accession>A0ABS2MYU7</accession>
<keyword evidence="3" id="KW-1185">Reference proteome</keyword>
<dbReference type="SMART" id="SM00331">
    <property type="entry name" value="PP2C_SIG"/>
    <property type="match status" value="1"/>
</dbReference>
<dbReference type="InterPro" id="IPR001932">
    <property type="entry name" value="PPM-type_phosphatase-like_dom"/>
</dbReference>
<keyword evidence="2" id="KW-0378">Hydrolase</keyword>
<comment type="caution">
    <text evidence="2">The sequence shown here is derived from an EMBL/GenBank/DDBJ whole genome shotgun (WGS) entry which is preliminary data.</text>
</comment>
<reference evidence="2 3" key="1">
    <citation type="submission" date="2021-01" db="EMBL/GenBank/DDBJ databases">
        <title>Genomic Encyclopedia of Type Strains, Phase IV (KMG-IV): sequencing the most valuable type-strain genomes for metagenomic binning, comparative biology and taxonomic classification.</title>
        <authorList>
            <person name="Goeker M."/>
        </authorList>
    </citation>
    <scope>NUCLEOTIDE SEQUENCE [LARGE SCALE GENOMIC DNA]</scope>
    <source>
        <strain evidence="2 3">DSM 23711</strain>
    </source>
</reference>
<proteinExistence type="predicted"/>
<dbReference type="EMBL" id="JAFBDR010000007">
    <property type="protein sequence ID" value="MBM7571071.1"/>
    <property type="molecule type" value="Genomic_DNA"/>
</dbReference>
<dbReference type="Proteomes" id="UP001296943">
    <property type="component" value="Unassembled WGS sequence"/>
</dbReference>
<sequence>MHADKRIQVSVYQKAKQGNYCCGDSYYFQENDSEFVCALADGLGSGPYAKESSQAVMDIIEQNTHVSVNRLIQLCNKALVGKRGVVLGVLKIDFLNKKYTFTSIGNIGVMTISSNLEKKRNIPNSGYLGGCQRPIKVQRDDLKEGMVFIMFSDGVRTSELSEKYFFGKDVHQITETFASTGGTKQSDDTTLIAMKYS</sequence>
<name>A0ABS2MYU7_9BACI</name>